<evidence type="ECO:0000256" key="1">
    <source>
        <dbReference type="SAM" id="MobiDB-lite"/>
    </source>
</evidence>
<feature type="region of interest" description="Disordered" evidence="1">
    <location>
        <begin position="56"/>
        <end position="75"/>
    </location>
</feature>
<protein>
    <submittedName>
        <fullName evidence="2">Uncharacterized protein</fullName>
    </submittedName>
</protein>
<dbReference type="Proteomes" id="UP001169027">
    <property type="component" value="Unassembled WGS sequence"/>
</dbReference>
<name>A0ABT8SDI1_9BURK</name>
<proteinExistence type="predicted"/>
<accession>A0ABT8SDI1</accession>
<reference evidence="2" key="1">
    <citation type="submission" date="2023-06" db="EMBL/GenBank/DDBJ databases">
        <authorList>
            <person name="Jiang Y."/>
            <person name="Liu Q."/>
        </authorList>
    </citation>
    <scope>NUCLEOTIDE SEQUENCE</scope>
    <source>
        <strain evidence="2">CGMCC 1.12090</strain>
    </source>
</reference>
<sequence>MTTTAYQPKAGERYWCLRGMPTRVDSHLWENDRLDQLLRDTGRTFKTEAEARTALAQAQKEQNPSRVSVEIREAM</sequence>
<organism evidence="2 3">
    <name type="scientific">Variovorax ginsengisoli</name>
    <dbReference type="NCBI Taxonomy" id="363844"/>
    <lineage>
        <taxon>Bacteria</taxon>
        <taxon>Pseudomonadati</taxon>
        <taxon>Pseudomonadota</taxon>
        <taxon>Betaproteobacteria</taxon>
        <taxon>Burkholderiales</taxon>
        <taxon>Comamonadaceae</taxon>
        <taxon>Variovorax</taxon>
    </lineage>
</organism>
<keyword evidence="3" id="KW-1185">Reference proteome</keyword>
<dbReference type="EMBL" id="JAUKVY010000034">
    <property type="protein sequence ID" value="MDO1536979.1"/>
    <property type="molecule type" value="Genomic_DNA"/>
</dbReference>
<evidence type="ECO:0000313" key="2">
    <source>
        <dbReference type="EMBL" id="MDO1536979.1"/>
    </source>
</evidence>
<gene>
    <name evidence="2" type="ORF">Q2T77_32410</name>
</gene>
<evidence type="ECO:0000313" key="3">
    <source>
        <dbReference type="Proteomes" id="UP001169027"/>
    </source>
</evidence>
<dbReference type="RefSeq" id="WP_301815202.1">
    <property type="nucleotide sequence ID" value="NZ_JAUJZH010000034.1"/>
</dbReference>
<comment type="caution">
    <text evidence="2">The sequence shown here is derived from an EMBL/GenBank/DDBJ whole genome shotgun (WGS) entry which is preliminary data.</text>
</comment>